<dbReference type="RefSeq" id="WP_043772067.1">
    <property type="nucleotide sequence ID" value="NZ_JAME01000020.1"/>
</dbReference>
<comment type="caution">
    <text evidence="3">The sequence shown here is derived from an EMBL/GenBank/DDBJ whole genome shotgun (WGS) entry which is preliminary data.</text>
</comment>
<dbReference type="GO" id="GO:0016787">
    <property type="term" value="F:hydrolase activity"/>
    <property type="evidence" value="ECO:0007669"/>
    <property type="project" value="UniProtKB-KW"/>
</dbReference>
<dbReference type="Proteomes" id="UP000023430">
    <property type="component" value="Unassembled WGS sequence"/>
</dbReference>
<dbReference type="Gene3D" id="3.40.50.1820">
    <property type="entry name" value="alpha/beta hydrolase"/>
    <property type="match status" value="1"/>
</dbReference>
<dbReference type="InterPro" id="IPR029058">
    <property type="entry name" value="AB_hydrolase_fold"/>
</dbReference>
<evidence type="ECO:0000313" key="4">
    <source>
        <dbReference type="Proteomes" id="UP000023430"/>
    </source>
</evidence>
<protein>
    <submittedName>
        <fullName evidence="3">Alpha/beta hydrolase</fullName>
    </submittedName>
</protein>
<evidence type="ECO:0000256" key="1">
    <source>
        <dbReference type="SAM" id="SignalP"/>
    </source>
</evidence>
<reference evidence="3 4" key="1">
    <citation type="submission" date="2014-01" db="EMBL/GenBank/DDBJ databases">
        <title>Roseivivax isoporae LMG 25204 Genome Sequencing.</title>
        <authorList>
            <person name="Lai Q."/>
            <person name="Li G."/>
            <person name="Shao Z."/>
        </authorList>
    </citation>
    <scope>NUCLEOTIDE SEQUENCE [LARGE SCALE GENOMIC DNA]</scope>
    <source>
        <strain evidence="3 4">LMG 25204</strain>
    </source>
</reference>
<dbReference type="SUPFAM" id="SSF53474">
    <property type="entry name" value="alpha/beta-Hydrolases"/>
    <property type="match status" value="1"/>
</dbReference>
<keyword evidence="4" id="KW-1185">Reference proteome</keyword>
<keyword evidence="1" id="KW-0732">Signal</keyword>
<dbReference type="Pfam" id="PF12697">
    <property type="entry name" value="Abhydrolase_6"/>
    <property type="match status" value="1"/>
</dbReference>
<evidence type="ECO:0000313" key="3">
    <source>
        <dbReference type="EMBL" id="ETX28292.1"/>
    </source>
</evidence>
<dbReference type="InterPro" id="IPR000073">
    <property type="entry name" value="AB_hydrolase_1"/>
</dbReference>
<dbReference type="PATRIC" id="fig|1449351.3.peg.2719"/>
<feature type="domain" description="AB hydrolase-1" evidence="2">
    <location>
        <begin position="61"/>
        <end position="313"/>
    </location>
</feature>
<proteinExistence type="predicted"/>
<name>X7F5T8_9RHOB</name>
<dbReference type="STRING" id="1449351.RISW2_08320"/>
<gene>
    <name evidence="3" type="ORF">RISW2_08320</name>
</gene>
<organism evidence="3 4">
    <name type="scientific">Roseivivax isoporae LMG 25204</name>
    <dbReference type="NCBI Taxonomy" id="1449351"/>
    <lineage>
        <taxon>Bacteria</taxon>
        <taxon>Pseudomonadati</taxon>
        <taxon>Pseudomonadota</taxon>
        <taxon>Alphaproteobacteria</taxon>
        <taxon>Rhodobacterales</taxon>
        <taxon>Roseobacteraceae</taxon>
        <taxon>Roseivivax</taxon>
    </lineage>
</organism>
<dbReference type="AlphaFoldDB" id="X7F5T8"/>
<dbReference type="eggNOG" id="COG2267">
    <property type="taxonomic scope" value="Bacteria"/>
</dbReference>
<dbReference type="PANTHER" id="PTHR43689">
    <property type="entry name" value="HYDROLASE"/>
    <property type="match status" value="1"/>
</dbReference>
<evidence type="ECO:0000259" key="2">
    <source>
        <dbReference type="Pfam" id="PF12697"/>
    </source>
</evidence>
<dbReference type="OrthoDB" id="9815441at2"/>
<feature type="signal peptide" evidence="1">
    <location>
        <begin position="1"/>
        <end position="15"/>
    </location>
</feature>
<dbReference type="EMBL" id="JAME01000020">
    <property type="protein sequence ID" value="ETX28292.1"/>
    <property type="molecule type" value="Genomic_DNA"/>
</dbReference>
<accession>X7F5T8</accession>
<dbReference type="PANTHER" id="PTHR43689:SF8">
    <property type="entry name" value="ALPHA_BETA-HYDROLASES SUPERFAMILY PROTEIN"/>
    <property type="match status" value="1"/>
</dbReference>
<dbReference type="PRINTS" id="PR00111">
    <property type="entry name" value="ABHYDROLASE"/>
</dbReference>
<dbReference type="PROSITE" id="PS51257">
    <property type="entry name" value="PROKAR_LIPOPROTEIN"/>
    <property type="match status" value="1"/>
</dbReference>
<feature type="chain" id="PRO_5013130696" evidence="1">
    <location>
        <begin position="16"/>
        <end position="324"/>
    </location>
</feature>
<sequence>MTVRALLGAALLALAGCGADDRGTTRRAAGTDAAYPPIGRLVDVGDGRQVHAYVTGSGPDVVLIHGASGNVRDWTFRVADRLSDRYRVIALDRPGLGYTDRAGPSYEGAFTARAESPAVQAEMLSQAARALGAERPLVVGHSYGGAVAMAWGLDRPAAGLVVVSGATMPWPGGLGPQYAVLGSSVGGAVLAPAISAVAGRGIVDRAVQVIFAPQPVPEGYVDHLGVALTLRPPTLRANARQINTLRPHVVEMSRRYPTLDLPVEIVHGDADEIVPPDIHARPLAEVLPDARLTMLPGIGHMPHQVAPDAVVAAIDRAARRAGLR</sequence>
<keyword evidence="3" id="KW-0378">Hydrolase</keyword>